<keyword evidence="4" id="KW-1133">Transmembrane helix</keyword>
<dbReference type="CDD" id="cd05827">
    <property type="entry name" value="Sortase_C"/>
    <property type="match status" value="1"/>
</dbReference>
<dbReference type="InterPro" id="IPR005754">
    <property type="entry name" value="Sortase"/>
</dbReference>
<dbReference type="SUPFAM" id="SSF63817">
    <property type="entry name" value="Sortase"/>
    <property type="match status" value="1"/>
</dbReference>
<feature type="active site" description="Acyl-thioester intermediate" evidence="2">
    <location>
        <position position="240"/>
    </location>
</feature>
<feature type="transmembrane region" description="Helical" evidence="4">
    <location>
        <begin position="35"/>
        <end position="55"/>
    </location>
</feature>
<dbReference type="InterPro" id="IPR023365">
    <property type="entry name" value="Sortase_dom-sf"/>
</dbReference>
<evidence type="ECO:0000256" key="4">
    <source>
        <dbReference type="SAM" id="Phobius"/>
    </source>
</evidence>
<dbReference type="Proteomes" id="UP000029046">
    <property type="component" value="Unassembled WGS sequence"/>
</dbReference>
<accession>A0A087APT8</accession>
<keyword evidence="1" id="KW-0378">Hydrolase</keyword>
<evidence type="ECO:0000313" key="6">
    <source>
        <dbReference type="Proteomes" id="UP000029046"/>
    </source>
</evidence>
<keyword evidence="4" id="KW-0812">Transmembrane</keyword>
<comment type="caution">
    <text evidence="5">The sequence shown here is derived from an EMBL/GenBank/DDBJ whole genome shotgun (WGS) entry which is preliminary data.</text>
</comment>
<keyword evidence="6" id="KW-1185">Reference proteome</keyword>
<dbReference type="eggNOG" id="COG3764">
    <property type="taxonomic scope" value="Bacteria"/>
</dbReference>
<feature type="active site" description="Proton donor/acceptor" evidence="2">
    <location>
        <position position="178"/>
    </location>
</feature>
<evidence type="ECO:0000313" key="5">
    <source>
        <dbReference type="EMBL" id="KFI60788.1"/>
    </source>
</evidence>
<dbReference type="GO" id="GO:0016787">
    <property type="term" value="F:hydrolase activity"/>
    <property type="evidence" value="ECO:0007669"/>
    <property type="project" value="UniProtKB-KW"/>
</dbReference>
<gene>
    <name evidence="5" type="ORF">BIGA_1258</name>
</gene>
<dbReference type="Gene3D" id="2.40.260.10">
    <property type="entry name" value="Sortase"/>
    <property type="match status" value="1"/>
</dbReference>
<dbReference type="Pfam" id="PF04203">
    <property type="entry name" value="Sortase"/>
    <property type="match status" value="1"/>
</dbReference>
<evidence type="ECO:0000256" key="1">
    <source>
        <dbReference type="ARBA" id="ARBA00022801"/>
    </source>
</evidence>
<dbReference type="EMBL" id="JGYX01000003">
    <property type="protein sequence ID" value="KFI60788.1"/>
    <property type="molecule type" value="Genomic_DNA"/>
</dbReference>
<sequence>MMNHNVSRSPAGRHRSGTRRPTGGGTRRSHARRRIGLSSIALAVVFLTGLGLLLYPTVSNWWNSRRQSQAIVEYTEQTSAMDEAHVAELLEAARQYNADLTADEGRFTPTPADTTEYENLLDVSDTGIMGYLEIPKLDVSMPIYHGTDASVLQSGAGHLEGSSLPVGGQGTHAVLSGHRGLPSSKLFTDLDDMEQGDVFMIHVLDRTLTYQVDQIVTVDPYDMDDLAIDPDQDYCTLVTCTPYGINTQRLLVRGHRIPNRTAAQADAEPQAEATSPIRIAVIAAIVVAAAAIATVVTVRLVRHRR</sequence>
<reference evidence="5 6" key="1">
    <citation type="submission" date="2014-03" db="EMBL/GenBank/DDBJ databases">
        <title>Genomics of Bifidobacteria.</title>
        <authorList>
            <person name="Ventura M."/>
            <person name="Milani C."/>
            <person name="Lugli G.A."/>
        </authorList>
    </citation>
    <scope>NUCLEOTIDE SEQUENCE [LARGE SCALE GENOMIC DNA]</scope>
    <source>
        <strain evidence="5 6">LMG 11586</strain>
    </source>
</reference>
<feature type="transmembrane region" description="Helical" evidence="4">
    <location>
        <begin position="279"/>
        <end position="301"/>
    </location>
</feature>
<protein>
    <submittedName>
        <fullName evidence="5">LPXTG-site transpeptidase (Sortase) family protein</fullName>
    </submittedName>
</protein>
<name>A0A087APT8_9BIFI</name>
<dbReference type="AlphaFoldDB" id="A0A087APT8"/>
<evidence type="ECO:0000256" key="3">
    <source>
        <dbReference type="SAM" id="MobiDB-lite"/>
    </source>
</evidence>
<dbReference type="NCBIfam" id="TIGR01076">
    <property type="entry name" value="sortase_fam"/>
    <property type="match status" value="1"/>
</dbReference>
<feature type="region of interest" description="Disordered" evidence="3">
    <location>
        <begin position="1"/>
        <end position="31"/>
    </location>
</feature>
<keyword evidence="4" id="KW-0472">Membrane</keyword>
<organism evidence="5 6">
    <name type="scientific">Bifidobacterium pullorum subsp. gallinarum</name>
    <dbReference type="NCBI Taxonomy" id="78344"/>
    <lineage>
        <taxon>Bacteria</taxon>
        <taxon>Bacillati</taxon>
        <taxon>Actinomycetota</taxon>
        <taxon>Actinomycetes</taxon>
        <taxon>Bifidobacteriales</taxon>
        <taxon>Bifidobacteriaceae</taxon>
        <taxon>Bifidobacterium</taxon>
    </lineage>
</organism>
<dbReference type="InterPro" id="IPR042002">
    <property type="entry name" value="Sortase_C"/>
</dbReference>
<dbReference type="NCBIfam" id="NF033745">
    <property type="entry name" value="class_C_sortase"/>
    <property type="match status" value="1"/>
</dbReference>
<dbReference type="RefSeq" id="WP_051917093.1">
    <property type="nucleotide sequence ID" value="NZ_JGYX01000003.1"/>
</dbReference>
<evidence type="ECO:0000256" key="2">
    <source>
        <dbReference type="PIRSR" id="PIRSR605754-1"/>
    </source>
</evidence>
<proteinExistence type="predicted"/>